<evidence type="ECO:0000313" key="2">
    <source>
        <dbReference type="EMBL" id="KAG2179853.1"/>
    </source>
</evidence>
<organism evidence="2 3">
    <name type="scientific">Mortierella isabellina</name>
    <name type="common">Filamentous fungus</name>
    <name type="synonym">Umbelopsis isabellina</name>
    <dbReference type="NCBI Taxonomy" id="91625"/>
    <lineage>
        <taxon>Eukaryota</taxon>
        <taxon>Fungi</taxon>
        <taxon>Fungi incertae sedis</taxon>
        <taxon>Mucoromycota</taxon>
        <taxon>Mucoromycotina</taxon>
        <taxon>Umbelopsidomycetes</taxon>
        <taxon>Umbelopsidales</taxon>
        <taxon>Umbelopsidaceae</taxon>
        <taxon>Umbelopsis</taxon>
    </lineage>
</organism>
<protein>
    <recommendedName>
        <fullName evidence="1">Cyclin N-terminal domain-containing protein</fullName>
    </recommendedName>
</protein>
<dbReference type="SUPFAM" id="SSF47954">
    <property type="entry name" value="Cyclin-like"/>
    <property type="match status" value="1"/>
</dbReference>
<name>A0A8H7PTE1_MORIS</name>
<evidence type="ECO:0000313" key="3">
    <source>
        <dbReference type="Proteomes" id="UP000654370"/>
    </source>
</evidence>
<dbReference type="OrthoDB" id="10250320at2759"/>
<dbReference type="GO" id="GO:0000307">
    <property type="term" value="C:cyclin-dependent protein kinase holoenzyme complex"/>
    <property type="evidence" value="ECO:0007669"/>
    <property type="project" value="TreeGrafter"/>
</dbReference>
<dbReference type="InterPro" id="IPR006671">
    <property type="entry name" value="Cyclin_N"/>
</dbReference>
<dbReference type="Gene3D" id="1.10.472.10">
    <property type="entry name" value="Cyclin-like"/>
    <property type="match status" value="1"/>
</dbReference>
<gene>
    <name evidence="2" type="ORF">INT43_003639</name>
</gene>
<dbReference type="PANTHER" id="PTHR15615">
    <property type="match status" value="1"/>
</dbReference>
<dbReference type="InterPro" id="IPR013922">
    <property type="entry name" value="Cyclin_PHO80-like"/>
</dbReference>
<dbReference type="GO" id="GO:0005634">
    <property type="term" value="C:nucleus"/>
    <property type="evidence" value="ECO:0007669"/>
    <property type="project" value="TreeGrafter"/>
</dbReference>
<dbReference type="GO" id="GO:0019901">
    <property type="term" value="F:protein kinase binding"/>
    <property type="evidence" value="ECO:0007669"/>
    <property type="project" value="InterPro"/>
</dbReference>
<dbReference type="Proteomes" id="UP000654370">
    <property type="component" value="Unassembled WGS sequence"/>
</dbReference>
<proteinExistence type="predicted"/>
<dbReference type="PANTHER" id="PTHR15615:SF108">
    <property type="entry name" value="PROTEIN CNPPD1"/>
    <property type="match status" value="1"/>
</dbReference>
<dbReference type="Pfam" id="PF00134">
    <property type="entry name" value="Cyclin_N"/>
    <property type="match status" value="1"/>
</dbReference>
<evidence type="ECO:0000259" key="1">
    <source>
        <dbReference type="Pfam" id="PF00134"/>
    </source>
</evidence>
<dbReference type="CDD" id="cd20557">
    <property type="entry name" value="CYCLIN_ScPCL1-like"/>
    <property type="match status" value="1"/>
</dbReference>
<dbReference type="InterPro" id="IPR036915">
    <property type="entry name" value="Cyclin-like_sf"/>
</dbReference>
<dbReference type="EMBL" id="JAEPQZ010000006">
    <property type="protein sequence ID" value="KAG2179853.1"/>
    <property type="molecule type" value="Genomic_DNA"/>
</dbReference>
<accession>A0A8H7PTE1</accession>
<comment type="caution">
    <text evidence="2">The sequence shown here is derived from an EMBL/GenBank/DDBJ whole genome shotgun (WGS) entry which is preliminary data.</text>
</comment>
<sequence length="257" mass="29464">MPTQHKNMSKSLGKPDKFAFKRSAFRSPVIQKKDIHPRELTESIDHKIRCLQENVSLLKHAYMIQEKDEYGKLENLVAKWKHVAQEVTIEIFSIIQSPLDFTTSSFDAILHPAQISEASTQQHNGKPILRSNQLPHLLPFVQLITEKCSITPLVIIIALIYVKRFRATLPSGYKTEANTAHRIFVSSILVASKFIDDDPITIAQIVHASGDVWTMKETARMELAFMKFLRWEMYVPEEEVIAFLNEHRFAVDLVLPS</sequence>
<keyword evidence="3" id="KW-1185">Reference proteome</keyword>
<reference evidence="2" key="1">
    <citation type="submission" date="2020-12" db="EMBL/GenBank/DDBJ databases">
        <title>Metabolic potential, ecology and presence of endohyphal bacteria is reflected in genomic diversity of Mucoromycotina.</title>
        <authorList>
            <person name="Muszewska A."/>
            <person name="Okrasinska A."/>
            <person name="Steczkiewicz K."/>
            <person name="Drgas O."/>
            <person name="Orlowska M."/>
            <person name="Perlinska-Lenart U."/>
            <person name="Aleksandrzak-Piekarczyk T."/>
            <person name="Szatraj K."/>
            <person name="Zielenkiewicz U."/>
            <person name="Pilsyk S."/>
            <person name="Malc E."/>
            <person name="Mieczkowski P."/>
            <person name="Kruszewska J.S."/>
            <person name="Biernat P."/>
            <person name="Pawlowska J."/>
        </authorList>
    </citation>
    <scope>NUCLEOTIDE SEQUENCE</scope>
    <source>
        <strain evidence="2">WA0000067209</strain>
    </source>
</reference>
<dbReference type="GO" id="GO:0016538">
    <property type="term" value="F:cyclin-dependent protein serine/threonine kinase regulator activity"/>
    <property type="evidence" value="ECO:0007669"/>
    <property type="project" value="TreeGrafter"/>
</dbReference>
<feature type="domain" description="Cyclin N-terminal" evidence="1">
    <location>
        <begin position="129"/>
        <end position="233"/>
    </location>
</feature>
<dbReference type="AlphaFoldDB" id="A0A8H7PTE1"/>